<dbReference type="InterPro" id="IPR037804">
    <property type="entry name" value="SGF73"/>
</dbReference>
<accession>A0ABR3F2R4</accession>
<feature type="region of interest" description="Disordered" evidence="1">
    <location>
        <begin position="194"/>
        <end position="234"/>
    </location>
</feature>
<evidence type="ECO:0000313" key="3">
    <source>
        <dbReference type="EMBL" id="KAL0569308.1"/>
    </source>
</evidence>
<reference evidence="3 4" key="1">
    <citation type="submission" date="2024-02" db="EMBL/GenBank/DDBJ databases">
        <title>A draft genome for the cacao thread blight pathogen Marasmius crinis-equi.</title>
        <authorList>
            <person name="Cohen S.P."/>
            <person name="Baruah I.K."/>
            <person name="Amoako-Attah I."/>
            <person name="Bukari Y."/>
            <person name="Meinhardt L.W."/>
            <person name="Bailey B.A."/>
        </authorList>
    </citation>
    <scope>NUCLEOTIDE SEQUENCE [LARGE SCALE GENOMIC DNA]</scope>
    <source>
        <strain evidence="3 4">GH-76</strain>
    </source>
</reference>
<dbReference type="PANTHER" id="PTHR47805">
    <property type="entry name" value="SAGA-ASSOCIATED FACTOR 73"/>
    <property type="match status" value="1"/>
</dbReference>
<dbReference type="Proteomes" id="UP001465976">
    <property type="component" value="Unassembled WGS sequence"/>
</dbReference>
<dbReference type="EMBL" id="JBAHYK010001149">
    <property type="protein sequence ID" value="KAL0569308.1"/>
    <property type="molecule type" value="Genomic_DNA"/>
</dbReference>
<dbReference type="PANTHER" id="PTHR47805:SF1">
    <property type="entry name" value="SAGA-ASSOCIATED FACTOR 73"/>
    <property type="match status" value="1"/>
</dbReference>
<dbReference type="Gene3D" id="6.10.140.1270">
    <property type="match status" value="1"/>
</dbReference>
<gene>
    <name evidence="3" type="primary">sgf73_1</name>
    <name evidence="3" type="ORF">V5O48_012662</name>
</gene>
<evidence type="ECO:0000256" key="1">
    <source>
        <dbReference type="SAM" id="MobiDB-lite"/>
    </source>
</evidence>
<protein>
    <submittedName>
        <fullName evidence="3">SAGA complex subunit Sgf73</fullName>
    </submittedName>
</protein>
<evidence type="ECO:0000259" key="2">
    <source>
        <dbReference type="PROSITE" id="PS51505"/>
    </source>
</evidence>
<feature type="domain" description="SCA7" evidence="2">
    <location>
        <begin position="124"/>
        <end position="190"/>
    </location>
</feature>
<feature type="compositionally biased region" description="Basic and acidic residues" evidence="1">
    <location>
        <begin position="214"/>
        <end position="234"/>
    </location>
</feature>
<sequence length="234" mass="25927">MNKGAFNRGLAKEISVLAHTTVDFCEYGSYYRTTKFFLHSHVNTILRWVQFEASYWSSSIPQPVLPQQSSFPAFDTPFSSTPPSPTAVTLDVDCDTEEDGLSDSNLEDELGFSKPENEGLRLELDFGGQEINHVKQCGAINAKGLPCTRSLTCKSHSMGIKHTVEGRSRPYDELLLDWHRKNIPDFVELVTKDSEAGSGSQRRMFTNSPVGRRSVGEKHGLSSPSGDHEAELDG</sequence>
<dbReference type="InterPro" id="IPR013243">
    <property type="entry name" value="SCA7_dom"/>
</dbReference>
<dbReference type="Pfam" id="PF08313">
    <property type="entry name" value="SCA7"/>
    <property type="match status" value="1"/>
</dbReference>
<comment type="caution">
    <text evidence="3">The sequence shown here is derived from an EMBL/GenBank/DDBJ whole genome shotgun (WGS) entry which is preliminary data.</text>
</comment>
<name>A0ABR3F2R4_9AGAR</name>
<keyword evidence="4" id="KW-1185">Reference proteome</keyword>
<dbReference type="PROSITE" id="PS51505">
    <property type="entry name" value="SCA7"/>
    <property type="match status" value="1"/>
</dbReference>
<evidence type="ECO:0000313" key="4">
    <source>
        <dbReference type="Proteomes" id="UP001465976"/>
    </source>
</evidence>
<organism evidence="3 4">
    <name type="scientific">Marasmius crinis-equi</name>
    <dbReference type="NCBI Taxonomy" id="585013"/>
    <lineage>
        <taxon>Eukaryota</taxon>
        <taxon>Fungi</taxon>
        <taxon>Dikarya</taxon>
        <taxon>Basidiomycota</taxon>
        <taxon>Agaricomycotina</taxon>
        <taxon>Agaricomycetes</taxon>
        <taxon>Agaricomycetidae</taxon>
        <taxon>Agaricales</taxon>
        <taxon>Marasmiineae</taxon>
        <taxon>Marasmiaceae</taxon>
        <taxon>Marasmius</taxon>
    </lineage>
</organism>
<feature type="compositionally biased region" description="Polar residues" evidence="1">
    <location>
        <begin position="197"/>
        <end position="209"/>
    </location>
</feature>
<proteinExistence type="predicted"/>